<dbReference type="Pfam" id="PF17657">
    <property type="entry name" value="DNA_pol3_finger"/>
    <property type="match status" value="1"/>
</dbReference>
<organism evidence="2 3">
    <name type="scientific">Clostridium polyendosporum</name>
    <dbReference type="NCBI Taxonomy" id="69208"/>
    <lineage>
        <taxon>Bacteria</taxon>
        <taxon>Bacillati</taxon>
        <taxon>Bacillota</taxon>
        <taxon>Clostridia</taxon>
        <taxon>Eubacteriales</taxon>
        <taxon>Clostridiaceae</taxon>
        <taxon>Clostridium</taxon>
    </lineage>
</organism>
<evidence type="ECO:0000313" key="3">
    <source>
        <dbReference type="Proteomes" id="UP000679179"/>
    </source>
</evidence>
<dbReference type="EMBL" id="BOPZ01000003">
    <property type="protein sequence ID" value="GIM27806.1"/>
    <property type="molecule type" value="Genomic_DNA"/>
</dbReference>
<feature type="domain" description="DNA polymerase III alpha subunit finger" evidence="1">
    <location>
        <begin position="6"/>
        <end position="55"/>
    </location>
</feature>
<gene>
    <name evidence="2" type="ORF">CPJCM30710_04720</name>
</gene>
<evidence type="ECO:0000259" key="1">
    <source>
        <dbReference type="Pfam" id="PF17657"/>
    </source>
</evidence>
<protein>
    <recommendedName>
        <fullName evidence="1">DNA polymerase III alpha subunit finger domain-containing protein</fullName>
    </recommendedName>
</protein>
<sequence>MLQDLTGLDPKTIPLNDEKVISLFTKPDALGVTAEELSCEVGTYGLPEFGTKFVR</sequence>
<keyword evidence="3" id="KW-1185">Reference proteome</keyword>
<comment type="caution">
    <text evidence="2">The sequence shown here is derived from an EMBL/GenBank/DDBJ whole genome shotgun (WGS) entry which is preliminary data.</text>
</comment>
<accession>A0A919RXZ8</accession>
<dbReference type="Gene3D" id="1.10.150.700">
    <property type="entry name" value="PolC, middle finger domain"/>
    <property type="match status" value="1"/>
</dbReference>
<evidence type="ECO:0000313" key="2">
    <source>
        <dbReference type="EMBL" id="GIM27806.1"/>
    </source>
</evidence>
<dbReference type="AlphaFoldDB" id="A0A919RXZ8"/>
<dbReference type="Proteomes" id="UP000679179">
    <property type="component" value="Unassembled WGS sequence"/>
</dbReference>
<reference evidence="2" key="1">
    <citation type="submission" date="2021-03" db="EMBL/GenBank/DDBJ databases">
        <title>Taxonomic study of Clostridium polyendosporum from meadow-gley soil under rice.</title>
        <authorList>
            <person name="Kobayashi H."/>
            <person name="Tanizawa Y."/>
            <person name="Yagura M."/>
        </authorList>
    </citation>
    <scope>NUCLEOTIDE SEQUENCE</scope>
    <source>
        <strain evidence="2">JCM 30710</strain>
    </source>
</reference>
<proteinExistence type="predicted"/>
<dbReference type="InterPro" id="IPR040982">
    <property type="entry name" value="DNA_pol3_finger"/>
</dbReference>
<dbReference type="InterPro" id="IPR044923">
    <property type="entry name" value="PolC_middle_finger_sf"/>
</dbReference>
<name>A0A919RXZ8_9CLOT</name>